<protein>
    <recommendedName>
        <fullName evidence="1">Cytidyltransferase-like domain-containing protein</fullName>
    </recommendedName>
</protein>
<dbReference type="SUPFAM" id="SSF52374">
    <property type="entry name" value="Nucleotidylyl transferase"/>
    <property type="match status" value="1"/>
</dbReference>
<accession>A0ABN9QHW8</accession>
<comment type="caution">
    <text evidence="2">The sequence shown here is derived from an EMBL/GenBank/DDBJ whole genome shotgun (WGS) entry which is preliminary data.</text>
</comment>
<feature type="non-terminal residue" evidence="2">
    <location>
        <position position="203"/>
    </location>
</feature>
<sequence length="203" mass="21178">PTRWRAAMAVGVAAAEGAARAALRRALSREEALEADVDASRPWPALEAALGALPAAARRLQVRLWGADFADADALAALLRRCYQALQTASAARGLLLEEVDVLPQLHGLAPAGAPPCLLRSGRVGHVVLGGTFDHLHAGHKVLLSVAAALATASLTVGVSGDPLLVGKQEAVVLEPWDERAAAVASFLARLRPDLPVRLEVLQ</sequence>
<dbReference type="EMBL" id="CAUYUJ010003508">
    <property type="protein sequence ID" value="CAK0805614.1"/>
    <property type="molecule type" value="Genomic_DNA"/>
</dbReference>
<dbReference type="InterPro" id="IPR014729">
    <property type="entry name" value="Rossmann-like_a/b/a_fold"/>
</dbReference>
<proteinExistence type="predicted"/>
<dbReference type="Pfam" id="PF01467">
    <property type="entry name" value="CTP_transf_like"/>
    <property type="match status" value="1"/>
</dbReference>
<name>A0ABN9QHW8_9DINO</name>
<evidence type="ECO:0000313" key="2">
    <source>
        <dbReference type="EMBL" id="CAK0805614.1"/>
    </source>
</evidence>
<feature type="domain" description="Cytidyltransferase-like" evidence="1">
    <location>
        <begin position="128"/>
        <end position="164"/>
    </location>
</feature>
<dbReference type="Gene3D" id="3.40.50.620">
    <property type="entry name" value="HUPs"/>
    <property type="match status" value="1"/>
</dbReference>
<feature type="non-terminal residue" evidence="2">
    <location>
        <position position="1"/>
    </location>
</feature>
<dbReference type="InterPro" id="IPR004821">
    <property type="entry name" value="Cyt_trans-like"/>
</dbReference>
<gene>
    <name evidence="2" type="ORF">PCOR1329_LOCUS12084</name>
</gene>
<evidence type="ECO:0000313" key="3">
    <source>
        <dbReference type="Proteomes" id="UP001189429"/>
    </source>
</evidence>
<evidence type="ECO:0000259" key="1">
    <source>
        <dbReference type="Pfam" id="PF01467"/>
    </source>
</evidence>
<reference evidence="2" key="1">
    <citation type="submission" date="2023-10" db="EMBL/GenBank/DDBJ databases">
        <authorList>
            <person name="Chen Y."/>
            <person name="Shah S."/>
            <person name="Dougan E. K."/>
            <person name="Thang M."/>
            <person name="Chan C."/>
        </authorList>
    </citation>
    <scope>NUCLEOTIDE SEQUENCE [LARGE SCALE GENOMIC DNA]</scope>
</reference>
<dbReference type="Proteomes" id="UP001189429">
    <property type="component" value="Unassembled WGS sequence"/>
</dbReference>
<organism evidence="2 3">
    <name type="scientific">Prorocentrum cordatum</name>
    <dbReference type="NCBI Taxonomy" id="2364126"/>
    <lineage>
        <taxon>Eukaryota</taxon>
        <taxon>Sar</taxon>
        <taxon>Alveolata</taxon>
        <taxon>Dinophyceae</taxon>
        <taxon>Prorocentrales</taxon>
        <taxon>Prorocentraceae</taxon>
        <taxon>Prorocentrum</taxon>
    </lineage>
</organism>
<keyword evidence="3" id="KW-1185">Reference proteome</keyword>